<dbReference type="AlphaFoldDB" id="A0A0H5DKA2"/>
<protein>
    <submittedName>
        <fullName evidence="1">Uncharacterized protein</fullName>
    </submittedName>
</protein>
<reference evidence="1 2" key="1">
    <citation type="submission" date="2015-05" db="EMBL/GenBank/DDBJ databases">
        <authorList>
            <person name="Rodrigo-Torres Lidia"/>
            <person name="Arahal R.David."/>
        </authorList>
    </citation>
    <scope>NUCLEOTIDE SEQUENCE [LARGE SCALE GENOMIC DNA]</scope>
    <source>
        <strain evidence="1 2">CECT 7321</strain>
    </source>
</reference>
<keyword evidence="2" id="KW-1185">Reference proteome</keyword>
<evidence type="ECO:0000313" key="1">
    <source>
        <dbReference type="EMBL" id="CRL09347.1"/>
    </source>
</evidence>
<dbReference type="Proteomes" id="UP000043764">
    <property type="component" value="Unassembled WGS sequence"/>
</dbReference>
<proteinExistence type="predicted"/>
<dbReference type="EMBL" id="CVRL01000002">
    <property type="protein sequence ID" value="CRL09347.1"/>
    <property type="molecule type" value="Genomic_DNA"/>
</dbReference>
<gene>
    <name evidence="1" type="ORF">NIT7321_00176</name>
</gene>
<organism evidence="1 2">
    <name type="scientific">Phaeobacter italicus</name>
    <dbReference type="NCBI Taxonomy" id="481446"/>
    <lineage>
        <taxon>Bacteria</taxon>
        <taxon>Pseudomonadati</taxon>
        <taxon>Pseudomonadota</taxon>
        <taxon>Alphaproteobacteria</taxon>
        <taxon>Rhodobacterales</taxon>
        <taxon>Roseobacteraceae</taxon>
        <taxon>Phaeobacter</taxon>
    </lineage>
</organism>
<accession>A0A0H5DKA2</accession>
<name>A0A0H5DKA2_9RHOB</name>
<evidence type="ECO:0000313" key="2">
    <source>
        <dbReference type="Proteomes" id="UP000043764"/>
    </source>
</evidence>
<sequence>MNFENVLNWGFLLSYNPFDGATQTKGAQR</sequence>